<dbReference type="RefSeq" id="WP_162458949.1">
    <property type="nucleotide sequence ID" value="NZ_AP021876.1"/>
</dbReference>
<dbReference type="Pfam" id="PF04277">
    <property type="entry name" value="OAD_gamma"/>
    <property type="match status" value="1"/>
</dbReference>
<name>A0A5K7ZTC3_9BACT</name>
<feature type="transmembrane region" description="Helical" evidence="6">
    <location>
        <begin position="12"/>
        <end position="37"/>
    </location>
</feature>
<evidence type="ECO:0000256" key="2">
    <source>
        <dbReference type="ARBA" id="ARBA00022475"/>
    </source>
</evidence>
<evidence type="ECO:0008006" key="9">
    <source>
        <dbReference type="Google" id="ProtNLM"/>
    </source>
</evidence>
<evidence type="ECO:0000256" key="4">
    <source>
        <dbReference type="ARBA" id="ARBA00022989"/>
    </source>
</evidence>
<evidence type="ECO:0000256" key="1">
    <source>
        <dbReference type="ARBA" id="ARBA00004236"/>
    </source>
</evidence>
<evidence type="ECO:0000256" key="5">
    <source>
        <dbReference type="ARBA" id="ARBA00023136"/>
    </source>
</evidence>
<dbReference type="GO" id="GO:0036376">
    <property type="term" value="P:sodium ion export across plasma membrane"/>
    <property type="evidence" value="ECO:0007669"/>
    <property type="project" value="InterPro"/>
</dbReference>
<organism evidence="7 8">
    <name type="scientific">Desulfosarcina ovata subsp. sediminis</name>
    <dbReference type="NCBI Taxonomy" id="885957"/>
    <lineage>
        <taxon>Bacteria</taxon>
        <taxon>Pseudomonadati</taxon>
        <taxon>Thermodesulfobacteriota</taxon>
        <taxon>Desulfobacteria</taxon>
        <taxon>Desulfobacterales</taxon>
        <taxon>Desulfosarcinaceae</taxon>
        <taxon>Desulfosarcina</taxon>
    </lineage>
</organism>
<sequence>MYGLAAIQQANGWAMAGAGACIVLTGLAILSFLISLLPRLTGLFEPKAAPQPEPAAAVPEKEQAPTVVVPDQIPDDIEEACTIFMALTEGLGETFSLSDLHRKCRDANLANPHYSVNRFRDAGILIPAGEGLFYWKSQSE</sequence>
<keyword evidence="5 6" id="KW-0472">Membrane</keyword>
<reference evidence="7 8" key="1">
    <citation type="submission" date="2019-11" db="EMBL/GenBank/DDBJ databases">
        <title>Comparative genomics of hydrocarbon-degrading Desulfosarcina strains.</title>
        <authorList>
            <person name="Watanabe M."/>
            <person name="Kojima H."/>
            <person name="Fukui M."/>
        </authorList>
    </citation>
    <scope>NUCLEOTIDE SEQUENCE [LARGE SCALE GENOMIC DNA]</scope>
    <source>
        <strain evidence="7 8">28bB2T</strain>
    </source>
</reference>
<dbReference type="Proteomes" id="UP000425960">
    <property type="component" value="Chromosome"/>
</dbReference>
<evidence type="ECO:0000313" key="8">
    <source>
        <dbReference type="Proteomes" id="UP000425960"/>
    </source>
</evidence>
<dbReference type="InterPro" id="IPR005899">
    <property type="entry name" value="Na_pump_deCOase"/>
</dbReference>
<evidence type="ECO:0000313" key="7">
    <source>
        <dbReference type="EMBL" id="BBO83442.1"/>
    </source>
</evidence>
<dbReference type="KEGG" id="dov:DSCO28_40080"/>
<keyword evidence="4 6" id="KW-1133">Transmembrane helix</keyword>
<protein>
    <recommendedName>
        <fullName evidence="9">Oxaloacetate decarboxylase, gamma chain</fullName>
    </recommendedName>
</protein>
<keyword evidence="2" id="KW-1003">Cell membrane</keyword>
<dbReference type="GO" id="GO:0005886">
    <property type="term" value="C:plasma membrane"/>
    <property type="evidence" value="ECO:0007669"/>
    <property type="project" value="UniProtKB-SubCell"/>
</dbReference>
<evidence type="ECO:0000256" key="3">
    <source>
        <dbReference type="ARBA" id="ARBA00022692"/>
    </source>
</evidence>
<proteinExistence type="predicted"/>
<accession>A0A5K7ZTC3</accession>
<comment type="subcellular location">
    <subcellularLocation>
        <location evidence="1">Cell membrane</location>
    </subcellularLocation>
</comment>
<evidence type="ECO:0000256" key="6">
    <source>
        <dbReference type="SAM" id="Phobius"/>
    </source>
</evidence>
<dbReference type="EMBL" id="AP021876">
    <property type="protein sequence ID" value="BBO83442.1"/>
    <property type="molecule type" value="Genomic_DNA"/>
</dbReference>
<gene>
    <name evidence="7" type="ORF">DSCO28_40080</name>
</gene>
<keyword evidence="3 6" id="KW-0812">Transmembrane</keyword>
<dbReference type="AlphaFoldDB" id="A0A5K7ZTC3"/>
<dbReference type="GO" id="GO:0015081">
    <property type="term" value="F:sodium ion transmembrane transporter activity"/>
    <property type="evidence" value="ECO:0007669"/>
    <property type="project" value="InterPro"/>
</dbReference>